<name>A0A1W0WGQ3_HYPEX</name>
<evidence type="ECO:0000313" key="2">
    <source>
        <dbReference type="Proteomes" id="UP000192578"/>
    </source>
</evidence>
<comment type="caution">
    <text evidence="1">The sequence shown here is derived from an EMBL/GenBank/DDBJ whole genome shotgun (WGS) entry which is preliminary data.</text>
</comment>
<dbReference type="AlphaFoldDB" id="A0A1W0WGQ3"/>
<gene>
    <name evidence="1" type="ORF">BV898_11359</name>
</gene>
<protein>
    <submittedName>
        <fullName evidence="1">Uncharacterized protein</fullName>
    </submittedName>
</protein>
<keyword evidence="2" id="KW-1185">Reference proteome</keyword>
<accession>A0A1W0WGQ3</accession>
<proteinExistence type="predicted"/>
<dbReference type="EMBL" id="MTYJ01000105">
    <property type="protein sequence ID" value="OQV14379.1"/>
    <property type="molecule type" value="Genomic_DNA"/>
</dbReference>
<dbReference type="Proteomes" id="UP000192578">
    <property type="component" value="Unassembled WGS sequence"/>
</dbReference>
<organism evidence="1 2">
    <name type="scientific">Hypsibius exemplaris</name>
    <name type="common">Freshwater tardigrade</name>
    <dbReference type="NCBI Taxonomy" id="2072580"/>
    <lineage>
        <taxon>Eukaryota</taxon>
        <taxon>Metazoa</taxon>
        <taxon>Ecdysozoa</taxon>
        <taxon>Tardigrada</taxon>
        <taxon>Eutardigrada</taxon>
        <taxon>Parachela</taxon>
        <taxon>Hypsibioidea</taxon>
        <taxon>Hypsibiidae</taxon>
        <taxon>Hypsibius</taxon>
    </lineage>
</organism>
<reference evidence="2" key="1">
    <citation type="submission" date="2017-01" db="EMBL/GenBank/DDBJ databases">
        <title>Comparative genomics of anhydrobiosis in the tardigrade Hypsibius dujardini.</title>
        <authorList>
            <person name="Yoshida Y."/>
            <person name="Koutsovoulos G."/>
            <person name="Laetsch D."/>
            <person name="Stevens L."/>
            <person name="Kumar S."/>
            <person name="Horikawa D."/>
            <person name="Ishino K."/>
            <person name="Komine S."/>
            <person name="Tomita M."/>
            <person name="Blaxter M."/>
            <person name="Arakawa K."/>
        </authorList>
    </citation>
    <scope>NUCLEOTIDE SEQUENCE [LARGE SCALE GENOMIC DNA]</scope>
    <source>
        <strain evidence="2">Z151</strain>
    </source>
</reference>
<sequence>MLPDEVMVMILKLVDLFRLIPTSQSAFRGDRLDAVTASVFAPSRLVTFFAQGAVYYGAIPHVFPYMAAFLKQCSGMETITVHNLGIRNHRDAHLHYFS</sequence>
<evidence type="ECO:0000313" key="1">
    <source>
        <dbReference type="EMBL" id="OQV14379.1"/>
    </source>
</evidence>